<dbReference type="Pfam" id="PF00171">
    <property type="entry name" value="Aldedh"/>
    <property type="match status" value="1"/>
</dbReference>
<feature type="region of interest" description="Disordered" evidence="2">
    <location>
        <begin position="83"/>
        <end position="107"/>
    </location>
</feature>
<name>A0ABP6JZR0_9ACTN</name>
<evidence type="ECO:0000313" key="5">
    <source>
        <dbReference type="Proteomes" id="UP001501423"/>
    </source>
</evidence>
<feature type="domain" description="Aldehyde dehydrogenase" evidence="3">
    <location>
        <begin position="1"/>
        <end position="88"/>
    </location>
</feature>
<dbReference type="Proteomes" id="UP001501423">
    <property type="component" value="Unassembled WGS sequence"/>
</dbReference>
<dbReference type="Gene3D" id="3.40.309.10">
    <property type="entry name" value="Aldehyde Dehydrogenase, Chain A, domain 2"/>
    <property type="match status" value="1"/>
</dbReference>
<gene>
    <name evidence="4" type="ORF">GCM10010478_63640</name>
</gene>
<dbReference type="PANTHER" id="PTHR42804">
    <property type="entry name" value="ALDEHYDE DEHYDROGENASE"/>
    <property type="match status" value="1"/>
</dbReference>
<organism evidence="4 5">
    <name type="scientific">Streptomyces erythrogriseus</name>
    <dbReference type="NCBI Taxonomy" id="284027"/>
    <lineage>
        <taxon>Bacteria</taxon>
        <taxon>Bacillati</taxon>
        <taxon>Actinomycetota</taxon>
        <taxon>Actinomycetes</taxon>
        <taxon>Kitasatosporales</taxon>
        <taxon>Streptomycetaceae</taxon>
        <taxon>Streptomyces</taxon>
        <taxon>Streptomyces griseoincarnatus group</taxon>
    </lineage>
</organism>
<dbReference type="InterPro" id="IPR016163">
    <property type="entry name" value="Ald_DH_C"/>
</dbReference>
<sequence>MVSQTQFDQIQGYIRLGQDEGAHLLAGGESRPDGLDPGWFVKPTVFTGVTSDMRIAREDIFGPVLVVIPYQDDDKAVAIANDTPFGRATPSEPTRSPNGWKPEPSSSTHIWARVLPGDPSHHRVTSEKRRRAACAPQTRWPRFSVVPCRPCPLAGVGGPTRRIVMSTGRTRARRQATAV</sequence>
<comment type="caution">
    <text evidence="4">The sequence shown here is derived from an EMBL/GenBank/DDBJ whole genome shotgun (WGS) entry which is preliminary data.</text>
</comment>
<keyword evidence="5" id="KW-1185">Reference proteome</keyword>
<dbReference type="InterPro" id="IPR015590">
    <property type="entry name" value="Aldehyde_DH_dom"/>
</dbReference>
<evidence type="ECO:0000256" key="2">
    <source>
        <dbReference type="SAM" id="MobiDB-lite"/>
    </source>
</evidence>
<evidence type="ECO:0000313" key="4">
    <source>
        <dbReference type="EMBL" id="GAA2954826.1"/>
    </source>
</evidence>
<dbReference type="EMBL" id="BAAAVA010000137">
    <property type="protein sequence ID" value="GAA2954826.1"/>
    <property type="molecule type" value="Genomic_DNA"/>
</dbReference>
<proteinExistence type="inferred from homology"/>
<evidence type="ECO:0000256" key="1">
    <source>
        <dbReference type="ARBA" id="ARBA00009986"/>
    </source>
</evidence>
<accession>A0ABP6JZR0</accession>
<evidence type="ECO:0000259" key="3">
    <source>
        <dbReference type="Pfam" id="PF00171"/>
    </source>
</evidence>
<dbReference type="SUPFAM" id="SSF53720">
    <property type="entry name" value="ALDH-like"/>
    <property type="match status" value="1"/>
</dbReference>
<reference evidence="5" key="1">
    <citation type="journal article" date="2019" name="Int. J. Syst. Evol. Microbiol.">
        <title>The Global Catalogue of Microorganisms (GCM) 10K type strain sequencing project: providing services to taxonomists for standard genome sequencing and annotation.</title>
        <authorList>
            <consortium name="The Broad Institute Genomics Platform"/>
            <consortium name="The Broad Institute Genome Sequencing Center for Infectious Disease"/>
            <person name="Wu L."/>
            <person name="Ma J."/>
        </authorList>
    </citation>
    <scope>NUCLEOTIDE SEQUENCE [LARGE SCALE GENOMIC DNA]</scope>
    <source>
        <strain evidence="5">JCM 9650</strain>
    </source>
</reference>
<dbReference type="InterPro" id="IPR016161">
    <property type="entry name" value="Ald_DH/histidinol_DH"/>
</dbReference>
<dbReference type="PANTHER" id="PTHR42804:SF1">
    <property type="entry name" value="ALDEHYDE DEHYDROGENASE-RELATED"/>
    <property type="match status" value="1"/>
</dbReference>
<comment type="similarity">
    <text evidence="1">Belongs to the aldehyde dehydrogenase family.</text>
</comment>
<protein>
    <recommendedName>
        <fullName evidence="3">Aldehyde dehydrogenase domain-containing protein</fullName>
    </recommendedName>
</protein>